<keyword evidence="2" id="KW-1185">Reference proteome</keyword>
<comment type="caution">
    <text evidence="1">The sequence shown here is derived from an EMBL/GenBank/DDBJ whole genome shotgun (WGS) entry which is preliminary data.</text>
</comment>
<name>A0AAW1YBV6_RUBAR</name>
<sequence>MATLPRSVTSFRRQGSSGLVWDDALQKEVARTEFRELRLSRSANATPLGLVYSNANVELTICTRSNSTPAKKPNSFKAKFLKILPAVFRKWATRKVSR</sequence>
<protein>
    <submittedName>
        <fullName evidence="1">Uncharacterized protein</fullName>
    </submittedName>
</protein>
<dbReference type="Proteomes" id="UP001457282">
    <property type="component" value="Unassembled WGS sequence"/>
</dbReference>
<dbReference type="PANTHER" id="PTHR33730:SF4">
    <property type="entry name" value="OS05G0542732 PROTEIN"/>
    <property type="match status" value="1"/>
</dbReference>
<dbReference type="EMBL" id="JBEDUW010000002">
    <property type="protein sequence ID" value="KAK9946030.1"/>
    <property type="molecule type" value="Genomic_DNA"/>
</dbReference>
<dbReference type="Pfam" id="PF15697">
    <property type="entry name" value="DUF4666"/>
    <property type="match status" value="1"/>
</dbReference>
<gene>
    <name evidence="1" type="ORF">M0R45_011513</name>
</gene>
<accession>A0AAW1YBV6</accession>
<proteinExistence type="predicted"/>
<evidence type="ECO:0000313" key="2">
    <source>
        <dbReference type="Proteomes" id="UP001457282"/>
    </source>
</evidence>
<dbReference type="PANTHER" id="PTHR33730">
    <property type="entry name" value="OS05G0542732 PROTEIN-RELATED"/>
    <property type="match status" value="1"/>
</dbReference>
<organism evidence="1 2">
    <name type="scientific">Rubus argutus</name>
    <name type="common">Southern blackberry</name>
    <dbReference type="NCBI Taxonomy" id="59490"/>
    <lineage>
        <taxon>Eukaryota</taxon>
        <taxon>Viridiplantae</taxon>
        <taxon>Streptophyta</taxon>
        <taxon>Embryophyta</taxon>
        <taxon>Tracheophyta</taxon>
        <taxon>Spermatophyta</taxon>
        <taxon>Magnoliopsida</taxon>
        <taxon>eudicotyledons</taxon>
        <taxon>Gunneridae</taxon>
        <taxon>Pentapetalae</taxon>
        <taxon>rosids</taxon>
        <taxon>fabids</taxon>
        <taxon>Rosales</taxon>
        <taxon>Rosaceae</taxon>
        <taxon>Rosoideae</taxon>
        <taxon>Rosoideae incertae sedis</taxon>
        <taxon>Rubus</taxon>
    </lineage>
</organism>
<reference evidence="1 2" key="1">
    <citation type="journal article" date="2023" name="G3 (Bethesda)">
        <title>A chromosome-length genome assembly and annotation of blackberry (Rubus argutus, cv. 'Hillquist').</title>
        <authorList>
            <person name="Bruna T."/>
            <person name="Aryal R."/>
            <person name="Dudchenko O."/>
            <person name="Sargent D.J."/>
            <person name="Mead D."/>
            <person name="Buti M."/>
            <person name="Cavallini A."/>
            <person name="Hytonen T."/>
            <person name="Andres J."/>
            <person name="Pham M."/>
            <person name="Weisz D."/>
            <person name="Mascagni F."/>
            <person name="Usai G."/>
            <person name="Natali L."/>
            <person name="Bassil N."/>
            <person name="Fernandez G.E."/>
            <person name="Lomsadze A."/>
            <person name="Armour M."/>
            <person name="Olukolu B."/>
            <person name="Poorten T."/>
            <person name="Britton C."/>
            <person name="Davik J."/>
            <person name="Ashrafi H."/>
            <person name="Aiden E.L."/>
            <person name="Borodovsky M."/>
            <person name="Worthington M."/>
        </authorList>
    </citation>
    <scope>NUCLEOTIDE SEQUENCE [LARGE SCALE GENOMIC DNA]</scope>
    <source>
        <strain evidence="1">PI 553951</strain>
    </source>
</reference>
<evidence type="ECO:0000313" key="1">
    <source>
        <dbReference type="EMBL" id="KAK9946030.1"/>
    </source>
</evidence>
<dbReference type="AlphaFoldDB" id="A0AAW1YBV6"/>
<dbReference type="InterPro" id="IPR031421">
    <property type="entry name" value="DUF4666"/>
</dbReference>